<evidence type="ECO:0000259" key="1">
    <source>
        <dbReference type="PROSITE" id="PS50191"/>
    </source>
</evidence>
<protein>
    <submittedName>
        <fullName evidence="2">Retinaldehyde-binding protein 1</fullName>
    </submittedName>
</protein>
<organism evidence="2">
    <name type="scientific">Lygus hesperus</name>
    <name type="common">Western plant bug</name>
    <dbReference type="NCBI Taxonomy" id="30085"/>
    <lineage>
        <taxon>Eukaryota</taxon>
        <taxon>Metazoa</taxon>
        <taxon>Ecdysozoa</taxon>
        <taxon>Arthropoda</taxon>
        <taxon>Hexapoda</taxon>
        <taxon>Insecta</taxon>
        <taxon>Pterygota</taxon>
        <taxon>Neoptera</taxon>
        <taxon>Paraneoptera</taxon>
        <taxon>Hemiptera</taxon>
        <taxon>Heteroptera</taxon>
        <taxon>Panheteroptera</taxon>
        <taxon>Cimicomorpha</taxon>
        <taxon>Miridae</taxon>
        <taxon>Mirini</taxon>
        <taxon>Lygus</taxon>
    </lineage>
</organism>
<dbReference type="Gene3D" id="1.20.5.1200">
    <property type="entry name" value="Alpha-tocopherol transfer"/>
    <property type="match status" value="1"/>
</dbReference>
<dbReference type="PANTHER" id="PTHR10174">
    <property type="entry name" value="ALPHA-TOCOPHEROL TRANSFER PROTEIN-RELATED"/>
    <property type="match status" value="1"/>
</dbReference>
<dbReference type="SUPFAM" id="SSF46938">
    <property type="entry name" value="CRAL/TRIO N-terminal domain"/>
    <property type="match status" value="1"/>
</dbReference>
<reference evidence="2" key="1">
    <citation type="journal article" date="2014" name="PLoS ONE">
        <title>Transcriptome-Based Identification of ABC Transporters in the Western Tarnished Plant Bug Lygus hesperus.</title>
        <authorList>
            <person name="Hull J.J."/>
            <person name="Chaney K."/>
            <person name="Geib S.M."/>
            <person name="Fabrick J.A."/>
            <person name="Brent C.S."/>
            <person name="Walsh D."/>
            <person name="Lavine L.C."/>
        </authorList>
    </citation>
    <scope>NUCLEOTIDE SEQUENCE</scope>
</reference>
<dbReference type="GO" id="GO:0016020">
    <property type="term" value="C:membrane"/>
    <property type="evidence" value="ECO:0007669"/>
    <property type="project" value="TreeGrafter"/>
</dbReference>
<dbReference type="GO" id="GO:1902936">
    <property type="term" value="F:phosphatidylinositol bisphosphate binding"/>
    <property type="evidence" value="ECO:0007669"/>
    <property type="project" value="TreeGrafter"/>
</dbReference>
<proteinExistence type="predicted"/>
<dbReference type="InterPro" id="IPR036273">
    <property type="entry name" value="CRAL/TRIO_N_dom_sf"/>
</dbReference>
<dbReference type="SMART" id="SM01100">
    <property type="entry name" value="CRAL_TRIO_N"/>
    <property type="match status" value="1"/>
</dbReference>
<dbReference type="SMART" id="SM00516">
    <property type="entry name" value="SEC14"/>
    <property type="match status" value="1"/>
</dbReference>
<gene>
    <name evidence="2" type="primary">RLBP1</name>
    <name evidence="2" type="ORF">CM83_43135</name>
</gene>
<dbReference type="Gene3D" id="3.40.525.10">
    <property type="entry name" value="CRAL-TRIO lipid binding domain"/>
    <property type="match status" value="1"/>
</dbReference>
<sequence length="358" mass="40939">SRTPPRPLPDPSPGAPLARSRSLSAVFASGAVVVLTGTFKMVSLDHGFVLDPALLDTNKDLTDEELQTLRADIEAVFKPSADPTDLPKDLRLVAEKELNELPERLKSNIKELKQLIEGEKGLKAKTDDLFLAAFLRGRKHDVGKAFQCLKNFYDFKSRYPDLYKFLYPSVNPEVYGQNHFGNIATRDKKGRKICFLIPYRINIDEIPMVQNFKMGTSMLEMMLNDLTLQVIGTVIIFDMRNLSLLMQARMATPTLAWHLCMVVQDKIPMRLKAVHIVNQPFYFNACYALFKPLLKKKIRKRVFMHGTDYSSLHKHIDPEELPVEYGGTQPPFSSRLTTTLLHLNESKFKEWEKYGYDK</sequence>
<dbReference type="EMBL" id="GBHO01043955">
    <property type="protein sequence ID" value="JAF99648.1"/>
    <property type="molecule type" value="Transcribed_RNA"/>
</dbReference>
<dbReference type="Gene3D" id="1.10.8.20">
    <property type="entry name" value="N-terminal domain of phosphatidylinositol transfer protein sec14p"/>
    <property type="match status" value="1"/>
</dbReference>
<dbReference type="InterPro" id="IPR011074">
    <property type="entry name" value="CRAL/TRIO_N_dom"/>
</dbReference>
<dbReference type="PRINTS" id="PR00180">
    <property type="entry name" value="CRETINALDHBP"/>
</dbReference>
<dbReference type="PANTHER" id="PTHR10174:SF130">
    <property type="entry name" value="ALPHA-TOCOPHEROL TRANSFER PROTEIN-LIKE"/>
    <property type="match status" value="1"/>
</dbReference>
<name>A0A0A9VVF0_LYGHE</name>
<dbReference type="CDD" id="cd00170">
    <property type="entry name" value="SEC14"/>
    <property type="match status" value="1"/>
</dbReference>
<dbReference type="InterPro" id="IPR036865">
    <property type="entry name" value="CRAL-TRIO_dom_sf"/>
</dbReference>
<evidence type="ECO:0000313" key="2">
    <source>
        <dbReference type="EMBL" id="JAF99648.1"/>
    </source>
</evidence>
<dbReference type="SUPFAM" id="SSF52087">
    <property type="entry name" value="CRAL/TRIO domain"/>
    <property type="match status" value="1"/>
</dbReference>
<reference evidence="2" key="2">
    <citation type="submission" date="2014-07" db="EMBL/GenBank/DDBJ databases">
        <authorList>
            <person name="Hull J."/>
        </authorList>
    </citation>
    <scope>NUCLEOTIDE SEQUENCE</scope>
</reference>
<dbReference type="InterPro" id="IPR001251">
    <property type="entry name" value="CRAL-TRIO_dom"/>
</dbReference>
<dbReference type="PROSITE" id="PS50191">
    <property type="entry name" value="CRAL_TRIO"/>
    <property type="match status" value="1"/>
</dbReference>
<accession>A0A0A9VVF0</accession>
<feature type="domain" description="CRAL-TRIO" evidence="1">
    <location>
        <begin position="171"/>
        <end position="333"/>
    </location>
</feature>
<dbReference type="Pfam" id="PF00650">
    <property type="entry name" value="CRAL_TRIO"/>
    <property type="match status" value="1"/>
</dbReference>
<feature type="non-terminal residue" evidence="2">
    <location>
        <position position="1"/>
    </location>
</feature>
<dbReference type="AlphaFoldDB" id="A0A0A9VVF0"/>